<gene>
    <name evidence="1" type="ORF">NCTC9962_01656</name>
</gene>
<dbReference type="Proteomes" id="UP000254052">
    <property type="component" value="Unassembled WGS sequence"/>
</dbReference>
<dbReference type="GO" id="GO:0008168">
    <property type="term" value="F:methyltransferase activity"/>
    <property type="evidence" value="ECO:0007669"/>
    <property type="project" value="UniProtKB-KW"/>
</dbReference>
<reference evidence="1 2" key="1">
    <citation type="submission" date="2018-06" db="EMBL/GenBank/DDBJ databases">
        <authorList>
            <consortium name="Pathogen Informatics"/>
            <person name="Doyle S."/>
        </authorList>
    </citation>
    <scope>NUCLEOTIDE SEQUENCE [LARGE SCALE GENOMIC DNA]</scope>
    <source>
        <strain evidence="1 2">NCTC9962</strain>
    </source>
</reference>
<evidence type="ECO:0000313" key="2">
    <source>
        <dbReference type="Proteomes" id="UP000254052"/>
    </source>
</evidence>
<dbReference type="EMBL" id="UGED01000005">
    <property type="protein sequence ID" value="STL27776.1"/>
    <property type="molecule type" value="Genomic_DNA"/>
</dbReference>
<dbReference type="AlphaFoldDB" id="A0A377ARI3"/>
<proteinExistence type="predicted"/>
<accession>A0A377ARI3</accession>
<evidence type="ECO:0000313" key="1">
    <source>
        <dbReference type="EMBL" id="STL27776.1"/>
    </source>
</evidence>
<protein>
    <submittedName>
        <fullName evidence="1">DNA methylase M</fullName>
    </submittedName>
</protein>
<dbReference type="GO" id="GO:0032259">
    <property type="term" value="P:methylation"/>
    <property type="evidence" value="ECO:0007669"/>
    <property type="project" value="UniProtKB-KW"/>
</dbReference>
<keyword evidence="1" id="KW-0808">Transferase</keyword>
<name>A0A377ARI3_ECOLX</name>
<keyword evidence="1" id="KW-0489">Methyltransferase</keyword>
<sequence length="58" mass="7125">MLYRKRILLRRKYDLSINHYKEVVYQAEEYEDPKVILNRLKNLEKEILADLDELEGML</sequence>
<organism evidence="1 2">
    <name type="scientific">Escherichia coli</name>
    <dbReference type="NCBI Taxonomy" id="562"/>
    <lineage>
        <taxon>Bacteria</taxon>
        <taxon>Pseudomonadati</taxon>
        <taxon>Pseudomonadota</taxon>
        <taxon>Gammaproteobacteria</taxon>
        <taxon>Enterobacterales</taxon>
        <taxon>Enterobacteriaceae</taxon>
        <taxon>Escherichia</taxon>
    </lineage>
</organism>